<evidence type="ECO:0000256" key="1">
    <source>
        <dbReference type="ARBA" id="ARBA00007870"/>
    </source>
</evidence>
<dbReference type="EMBL" id="CP002047">
    <property type="protein sequence ID" value="ADI11843.1"/>
    <property type="molecule type" value="Genomic_DNA"/>
</dbReference>
<evidence type="ECO:0000259" key="5">
    <source>
        <dbReference type="Pfam" id="PF02558"/>
    </source>
</evidence>
<dbReference type="Proteomes" id="UP000000377">
    <property type="component" value="Chromosome"/>
</dbReference>
<dbReference type="KEGG" id="sbh:SBI_08725"/>
<reference evidence="6 7" key="1">
    <citation type="journal article" date="2010" name="J. Bacteriol.">
        <title>Genome sequence of the milbemycin-producing bacterium Streptomyces bingchenggensis.</title>
        <authorList>
            <person name="Wang X.J."/>
            <person name="Yan Y.J."/>
            <person name="Zhang B."/>
            <person name="An J."/>
            <person name="Wang J.J."/>
            <person name="Tian J."/>
            <person name="Jiang L."/>
            <person name="Chen Y.H."/>
            <person name="Huang S.X."/>
            <person name="Yin M."/>
            <person name="Zhang J."/>
            <person name="Gao A.L."/>
            <person name="Liu C.X."/>
            <person name="Zhu Z.X."/>
            <person name="Xiang W.S."/>
        </authorList>
    </citation>
    <scope>NUCLEOTIDE SEQUENCE [LARGE SCALE GENOMIC DNA]</scope>
    <source>
        <strain evidence="6 7">BCW-1</strain>
    </source>
</reference>
<accession>D7BWD3</accession>
<dbReference type="InterPro" id="IPR051402">
    <property type="entry name" value="KPR-Related"/>
</dbReference>
<dbReference type="InterPro" id="IPR013332">
    <property type="entry name" value="KPR_N"/>
</dbReference>
<keyword evidence="3" id="KW-0560">Oxidoreductase</keyword>
<dbReference type="GO" id="GO:0008677">
    <property type="term" value="F:2-dehydropantoate 2-reductase activity"/>
    <property type="evidence" value="ECO:0007669"/>
    <property type="project" value="InterPro"/>
</dbReference>
<dbReference type="Pfam" id="PF02558">
    <property type="entry name" value="ApbA"/>
    <property type="match status" value="1"/>
</dbReference>
<dbReference type="eggNOG" id="COG1893">
    <property type="taxonomic scope" value="Bacteria"/>
</dbReference>
<dbReference type="GO" id="GO:0005737">
    <property type="term" value="C:cytoplasm"/>
    <property type="evidence" value="ECO:0007669"/>
    <property type="project" value="TreeGrafter"/>
</dbReference>
<name>D7BWD3_STRBB</name>
<dbReference type="AlphaFoldDB" id="D7BWD3"/>
<dbReference type="InterPro" id="IPR036291">
    <property type="entry name" value="NAD(P)-bd_dom_sf"/>
</dbReference>
<keyword evidence="2" id="KW-0521">NADP</keyword>
<feature type="compositionally biased region" description="Basic residues" evidence="4">
    <location>
        <begin position="357"/>
        <end position="369"/>
    </location>
</feature>
<protein>
    <submittedName>
        <fullName evidence="6">2-dehydropantoate 2-reductase</fullName>
    </submittedName>
</protein>
<dbReference type="PANTHER" id="PTHR21708:SF26">
    <property type="entry name" value="2-DEHYDROPANTOATE 2-REDUCTASE"/>
    <property type="match status" value="1"/>
</dbReference>
<dbReference type="SUPFAM" id="SSF51735">
    <property type="entry name" value="NAD(P)-binding Rossmann-fold domains"/>
    <property type="match status" value="1"/>
</dbReference>
<proteinExistence type="inferred from homology"/>
<dbReference type="GO" id="GO:0015940">
    <property type="term" value="P:pantothenate biosynthetic process"/>
    <property type="evidence" value="ECO:0007669"/>
    <property type="project" value="InterPro"/>
</dbReference>
<evidence type="ECO:0000313" key="7">
    <source>
        <dbReference type="Proteomes" id="UP000000377"/>
    </source>
</evidence>
<dbReference type="PANTHER" id="PTHR21708">
    <property type="entry name" value="PROBABLE 2-DEHYDROPANTOATE 2-REDUCTASE"/>
    <property type="match status" value="1"/>
</dbReference>
<sequence length="369" mass="38443">MTRILIVGAGATGGYFGARLARAARDVTFLVRPRRAAELRADGLRITTLEGSERLEPKLVTATELDGPYDLVLLTVKAGSLEAGLQDLKPAVGPRTAIVPFLNGIDHLDVIDTQFPSAVLGAVVKVAAQLTPDGATTVSAPGASLEIGELDGGHTARLRDTAAALDVVGFDVQVSDRILTSMWHKWVFIATTTTITCIAQGTIGDVAAVSGGKGFADAVLAEAAAVSGARRRLRRAAGHRDAGGFALRPVDVPGRPGRAAHGGRARPGLPCPCGEATRPVRSAAERRRGPPPGAQPARRERLPAGLRPGGRQPNVRRTALAAASSGPRRPVPGRFLTPGEHLRSRGCGSRAGAGRAGRGRRGRRPSPRR</sequence>
<evidence type="ECO:0000256" key="4">
    <source>
        <dbReference type="SAM" id="MobiDB-lite"/>
    </source>
</evidence>
<dbReference type="NCBIfam" id="TIGR00745">
    <property type="entry name" value="apbA_panE"/>
    <property type="match status" value="1"/>
</dbReference>
<feature type="domain" description="Ketopantoate reductase N-terminal" evidence="5">
    <location>
        <begin position="4"/>
        <end position="151"/>
    </location>
</feature>
<dbReference type="HOGENOM" id="CLU_749882_0_0_11"/>
<dbReference type="STRING" id="749414.SBI_08725"/>
<organism evidence="6 7">
    <name type="scientific">Streptomyces bingchenggensis (strain BCW-1)</name>
    <dbReference type="NCBI Taxonomy" id="749414"/>
    <lineage>
        <taxon>Bacteria</taxon>
        <taxon>Bacillati</taxon>
        <taxon>Actinomycetota</taxon>
        <taxon>Actinomycetes</taxon>
        <taxon>Kitasatosporales</taxon>
        <taxon>Streptomycetaceae</taxon>
        <taxon>Streptomyces</taxon>
    </lineage>
</organism>
<gene>
    <name evidence="6" type="ordered locus">SBI_08725</name>
</gene>
<dbReference type="Gene3D" id="3.40.50.720">
    <property type="entry name" value="NAD(P)-binding Rossmann-like Domain"/>
    <property type="match status" value="1"/>
</dbReference>
<comment type="similarity">
    <text evidence="1">Belongs to the ketopantoate reductase family.</text>
</comment>
<keyword evidence="7" id="KW-1185">Reference proteome</keyword>
<feature type="region of interest" description="Disordered" evidence="4">
    <location>
        <begin position="237"/>
        <end position="369"/>
    </location>
</feature>
<evidence type="ECO:0000256" key="2">
    <source>
        <dbReference type="ARBA" id="ARBA00022857"/>
    </source>
</evidence>
<evidence type="ECO:0000256" key="3">
    <source>
        <dbReference type="ARBA" id="ARBA00023002"/>
    </source>
</evidence>
<dbReference type="FunFam" id="3.40.50.720:FF:000307">
    <property type="entry name" value="2-dehydropantoate 2-reductase"/>
    <property type="match status" value="1"/>
</dbReference>
<evidence type="ECO:0000313" key="6">
    <source>
        <dbReference type="EMBL" id="ADI11843.1"/>
    </source>
</evidence>
<dbReference type="InterPro" id="IPR003710">
    <property type="entry name" value="ApbA"/>
</dbReference>
<dbReference type="RefSeq" id="WP_014181290.1">
    <property type="nucleotide sequence ID" value="NC_016582.1"/>
</dbReference>